<evidence type="ECO:0000256" key="6">
    <source>
        <dbReference type="ARBA" id="ARBA00023002"/>
    </source>
</evidence>
<dbReference type="PROSITE" id="PS00197">
    <property type="entry name" value="2FE2S_FER_1"/>
    <property type="match status" value="1"/>
</dbReference>
<dbReference type="InterPro" id="IPR008333">
    <property type="entry name" value="Cbr1-like_FAD-bd_dom"/>
</dbReference>
<dbReference type="NCBIfam" id="TIGR02160">
    <property type="entry name" value="PA_CoA_Oxy5"/>
    <property type="match status" value="1"/>
</dbReference>
<reference evidence="11 12" key="1">
    <citation type="submission" date="2018-08" db="EMBL/GenBank/DDBJ databases">
        <title>Henriciella mobilis sp. nov., isolated from seawater.</title>
        <authorList>
            <person name="Cheng H."/>
            <person name="Wu Y.-H."/>
            <person name="Xu X.-W."/>
            <person name="Guo L.-L."/>
        </authorList>
    </citation>
    <scope>NUCLEOTIDE SEQUENCE [LARGE SCALE GENOMIC DNA]</scope>
    <source>
        <strain evidence="11 12">JN25</strain>
    </source>
</reference>
<dbReference type="InterPro" id="IPR001433">
    <property type="entry name" value="OxRdtase_FAD/NAD-bd"/>
</dbReference>
<dbReference type="InterPro" id="IPR017927">
    <property type="entry name" value="FAD-bd_FR_type"/>
</dbReference>
<evidence type="ECO:0000256" key="8">
    <source>
        <dbReference type="ARBA" id="ARBA00023014"/>
    </source>
</evidence>
<dbReference type="CDD" id="cd00207">
    <property type="entry name" value="fer2"/>
    <property type="match status" value="1"/>
</dbReference>
<name>A0A399RR26_9PROT</name>
<dbReference type="PROSITE" id="PS51384">
    <property type="entry name" value="FAD_FR"/>
    <property type="match status" value="1"/>
</dbReference>
<dbReference type="OrthoDB" id="9792185at2"/>
<dbReference type="Gene3D" id="3.10.20.30">
    <property type="match status" value="1"/>
</dbReference>
<dbReference type="GO" id="GO:0010124">
    <property type="term" value="P:phenylacetate catabolic process"/>
    <property type="evidence" value="ECO:0007669"/>
    <property type="project" value="InterPro"/>
</dbReference>
<keyword evidence="7" id="KW-0408">Iron</keyword>
<keyword evidence="6" id="KW-0560">Oxidoreductase</keyword>
<dbReference type="GO" id="GO:0046872">
    <property type="term" value="F:metal ion binding"/>
    <property type="evidence" value="ECO:0007669"/>
    <property type="project" value="UniProtKB-KW"/>
</dbReference>
<feature type="domain" description="FAD-binding FR-type" evidence="10">
    <location>
        <begin position="3"/>
        <end position="107"/>
    </location>
</feature>
<accession>A0A399RR26</accession>
<keyword evidence="2" id="KW-0285">Flavoprotein</keyword>
<proteinExistence type="predicted"/>
<evidence type="ECO:0000256" key="7">
    <source>
        <dbReference type="ARBA" id="ARBA00023004"/>
    </source>
</evidence>
<dbReference type="InterPro" id="IPR011884">
    <property type="entry name" value="PaaE"/>
</dbReference>
<dbReference type="SUPFAM" id="SSF63380">
    <property type="entry name" value="Riboflavin synthase domain-like"/>
    <property type="match status" value="1"/>
</dbReference>
<dbReference type="InterPro" id="IPR039261">
    <property type="entry name" value="FNR_nucleotide-bd"/>
</dbReference>
<dbReference type="InterPro" id="IPR050415">
    <property type="entry name" value="MRET"/>
</dbReference>
<dbReference type="InterPro" id="IPR006058">
    <property type="entry name" value="2Fe2S_fd_BS"/>
</dbReference>
<dbReference type="Pfam" id="PF00175">
    <property type="entry name" value="NAD_binding_1"/>
    <property type="match status" value="1"/>
</dbReference>
<keyword evidence="4" id="KW-0479">Metal-binding</keyword>
<dbReference type="SUPFAM" id="SSF52343">
    <property type="entry name" value="Ferredoxin reductase-like, C-terminal NADP-linked domain"/>
    <property type="match status" value="1"/>
</dbReference>
<evidence type="ECO:0000256" key="5">
    <source>
        <dbReference type="ARBA" id="ARBA00022827"/>
    </source>
</evidence>
<gene>
    <name evidence="11" type="primary">paaK</name>
    <name evidence="11" type="ORF">D1223_02355</name>
</gene>
<dbReference type="InterPro" id="IPR036010">
    <property type="entry name" value="2Fe-2S_ferredoxin-like_sf"/>
</dbReference>
<dbReference type="Gene3D" id="3.40.50.80">
    <property type="entry name" value="Nucleotide-binding domain of ferredoxin-NADP reductase (FNR) module"/>
    <property type="match status" value="1"/>
</dbReference>
<feature type="domain" description="2Fe-2S ferredoxin-type" evidence="9">
    <location>
        <begin position="269"/>
        <end position="359"/>
    </location>
</feature>
<keyword evidence="12" id="KW-1185">Reference proteome</keyword>
<dbReference type="AlphaFoldDB" id="A0A399RR26"/>
<dbReference type="GO" id="GO:0016491">
    <property type="term" value="F:oxidoreductase activity"/>
    <property type="evidence" value="ECO:0007669"/>
    <property type="project" value="UniProtKB-KW"/>
</dbReference>
<dbReference type="Pfam" id="PF00111">
    <property type="entry name" value="Fer2"/>
    <property type="match status" value="1"/>
</dbReference>
<dbReference type="PROSITE" id="PS51085">
    <property type="entry name" value="2FE2S_FER_2"/>
    <property type="match status" value="1"/>
</dbReference>
<keyword evidence="8" id="KW-0411">Iron-sulfur</keyword>
<evidence type="ECO:0000256" key="4">
    <source>
        <dbReference type="ARBA" id="ARBA00022723"/>
    </source>
</evidence>
<dbReference type="InterPro" id="IPR001041">
    <property type="entry name" value="2Fe-2S_ferredoxin-type"/>
</dbReference>
<dbReference type="EMBL" id="QWFX01000005">
    <property type="protein sequence ID" value="RIJ32714.1"/>
    <property type="molecule type" value="Genomic_DNA"/>
</dbReference>
<dbReference type="Gene3D" id="2.40.30.10">
    <property type="entry name" value="Translation factors"/>
    <property type="match status" value="1"/>
</dbReference>
<keyword evidence="3" id="KW-0001">2Fe-2S</keyword>
<evidence type="ECO:0000256" key="2">
    <source>
        <dbReference type="ARBA" id="ARBA00022630"/>
    </source>
</evidence>
<evidence type="ECO:0000256" key="3">
    <source>
        <dbReference type="ARBA" id="ARBA00022714"/>
    </source>
</evidence>
<protein>
    <submittedName>
        <fullName evidence="11">Phenylacetate-CoA oxygenase/reductase subunit PaaK</fullName>
    </submittedName>
</protein>
<comment type="cofactor">
    <cofactor evidence="1">
        <name>FAD</name>
        <dbReference type="ChEBI" id="CHEBI:57692"/>
    </cofactor>
</comment>
<keyword evidence="5" id="KW-0274">FAD</keyword>
<dbReference type="PANTHER" id="PTHR47354:SF8">
    <property type="entry name" value="1,2-PHENYLACETYL-COA EPOXIDASE, SUBUNIT E"/>
    <property type="match status" value="1"/>
</dbReference>
<dbReference type="PANTHER" id="PTHR47354">
    <property type="entry name" value="NADH OXIDOREDUCTASE HCR"/>
    <property type="match status" value="1"/>
</dbReference>
<dbReference type="InterPro" id="IPR017938">
    <property type="entry name" value="Riboflavin_synthase-like_b-brl"/>
</dbReference>
<dbReference type="CDD" id="cd06214">
    <property type="entry name" value="PA_degradation_oxidoreductase_like"/>
    <property type="match status" value="1"/>
</dbReference>
<comment type="caution">
    <text evidence="11">The sequence shown here is derived from an EMBL/GenBank/DDBJ whole genome shotgun (WGS) entry which is preliminary data.</text>
</comment>
<dbReference type="GO" id="GO:0050660">
    <property type="term" value="F:flavin adenine dinucleotide binding"/>
    <property type="evidence" value="ECO:0007669"/>
    <property type="project" value="TreeGrafter"/>
</dbReference>
<evidence type="ECO:0000313" key="12">
    <source>
        <dbReference type="Proteomes" id="UP000266385"/>
    </source>
</evidence>
<evidence type="ECO:0000313" key="11">
    <source>
        <dbReference type="EMBL" id="RIJ32714.1"/>
    </source>
</evidence>
<dbReference type="SUPFAM" id="SSF54292">
    <property type="entry name" value="2Fe-2S ferredoxin-like"/>
    <property type="match status" value="1"/>
</dbReference>
<dbReference type="InterPro" id="IPR012675">
    <property type="entry name" value="Beta-grasp_dom_sf"/>
</dbReference>
<dbReference type="Proteomes" id="UP000266385">
    <property type="component" value="Unassembled WGS sequence"/>
</dbReference>
<sequence length="359" mass="39399">MSSEFHRLTIKDIRPETRDSISVCLDVPEDLAEAFAFRAGQHITLKADVNGEDLRRNYSLCVSPQEGEVRVAIKRILDGRFSNWANETLKKGESIEVMAPHGAFTTAFSPDAQKSYLGIAGGSGITPVLSLLKTALLSEPASRFTLLYGNRDSDSVMFLETLAALKNKFMDRLEVYHFLEDEEDEDVPLFNGRLDREKLDTLADSLIDAESIDEIFICGPGPMMDAAESAFLALGVPQASIHVERFTVDRPSGDEARRIEESRKAAEGRKISIVMDGRRRRLSYDPSQGSILENIHAAGMPAPFACKAGVCATCRAKLVSGEVDMAVNYGLSPEEVQQGYVLTCQALPLSDDVVLDFDG</sequence>
<dbReference type="GO" id="GO:0051537">
    <property type="term" value="F:2 iron, 2 sulfur cluster binding"/>
    <property type="evidence" value="ECO:0007669"/>
    <property type="project" value="UniProtKB-KW"/>
</dbReference>
<dbReference type="Pfam" id="PF00970">
    <property type="entry name" value="FAD_binding_6"/>
    <property type="match status" value="1"/>
</dbReference>
<evidence type="ECO:0000259" key="10">
    <source>
        <dbReference type="PROSITE" id="PS51384"/>
    </source>
</evidence>
<dbReference type="RefSeq" id="WP_119374795.1">
    <property type="nucleotide sequence ID" value="NZ_QWFX01000005.1"/>
</dbReference>
<dbReference type="PRINTS" id="PR00410">
    <property type="entry name" value="PHEHYDRXLASE"/>
</dbReference>
<evidence type="ECO:0000259" key="9">
    <source>
        <dbReference type="PROSITE" id="PS51085"/>
    </source>
</evidence>
<organism evidence="11 12">
    <name type="scientific">Henriciella mobilis</name>
    <dbReference type="NCBI Taxonomy" id="2305467"/>
    <lineage>
        <taxon>Bacteria</taxon>
        <taxon>Pseudomonadati</taxon>
        <taxon>Pseudomonadota</taxon>
        <taxon>Alphaproteobacteria</taxon>
        <taxon>Hyphomonadales</taxon>
        <taxon>Hyphomonadaceae</taxon>
        <taxon>Henriciella</taxon>
    </lineage>
</organism>
<evidence type="ECO:0000256" key="1">
    <source>
        <dbReference type="ARBA" id="ARBA00001974"/>
    </source>
</evidence>